<sequence>MRRFLPRLRGAATLSIVLGGVLAALLVVPQAADASVSGGDKIAWTYVSSKQPRKSNWNSSDDAPVGNGVGHAGTFRSFFRMDVSKVSGKHVLAAVFRAYQNSGPCEPDVELWVTGEITSATTWNHQPQWLRRLNAATASDQFGACRFGWSVKDLVVEAAARGDRYLTFGLRAVDETCPAEPHVFESDIAVDPYFGTTVSPWLNIEFNTAPDVPSQLGFNPGTGCTGTPPTGDGRYARTLTPVLSARFTDADDSVQQVRGHFQWAVAGGAALGEAVSVFRNVGSRQCAAVPAGQLVEGGTYAWRVRAEDRYQPPGEIEFLSDMGEWSAWQEFKVDLTPPAQPVVSSTVYPENALGAWVGTPGEFVFTPNGSTDVAVYRYATGWDGLTGTVTAGADGTATVTVTPTGGGDQTLRVWSVDRAGFSGPQRIYAFTVDQNPEPSVSSAVYPADGPGGGAGVPGEFTFSAGGGRGVVAYRYQFDFGTEVELPAGENGTARATLTPETAGAHVLSVVSVDGAGYASPAHTYYFSVDPGPASEDPGSA</sequence>
<evidence type="ECO:0000313" key="1">
    <source>
        <dbReference type="EMBL" id="MFC4585369.1"/>
    </source>
</evidence>
<dbReference type="Gene3D" id="2.60.40.10">
    <property type="entry name" value="Immunoglobulins"/>
    <property type="match status" value="1"/>
</dbReference>
<protein>
    <recommendedName>
        <fullName evidence="3">DNRLRE domain-containing protein</fullName>
    </recommendedName>
</protein>
<dbReference type="EMBL" id="JBHSFN010000002">
    <property type="protein sequence ID" value="MFC4585369.1"/>
    <property type="molecule type" value="Genomic_DNA"/>
</dbReference>
<comment type="caution">
    <text evidence="1">The sequence shown here is derived from an EMBL/GenBank/DDBJ whole genome shotgun (WGS) entry which is preliminary data.</text>
</comment>
<name>A0ABV9EAR4_9ACTN</name>
<evidence type="ECO:0008006" key="3">
    <source>
        <dbReference type="Google" id="ProtNLM"/>
    </source>
</evidence>
<evidence type="ECO:0000313" key="2">
    <source>
        <dbReference type="Proteomes" id="UP001595891"/>
    </source>
</evidence>
<dbReference type="InterPro" id="IPR013783">
    <property type="entry name" value="Ig-like_fold"/>
</dbReference>
<dbReference type="Proteomes" id="UP001595891">
    <property type="component" value="Unassembled WGS sequence"/>
</dbReference>
<proteinExistence type="predicted"/>
<keyword evidence="2" id="KW-1185">Reference proteome</keyword>
<accession>A0ABV9EAR4</accession>
<reference evidence="2" key="1">
    <citation type="journal article" date="2019" name="Int. J. Syst. Evol. Microbiol.">
        <title>The Global Catalogue of Microorganisms (GCM) 10K type strain sequencing project: providing services to taxonomists for standard genome sequencing and annotation.</title>
        <authorList>
            <consortium name="The Broad Institute Genomics Platform"/>
            <consortium name="The Broad Institute Genome Sequencing Center for Infectious Disease"/>
            <person name="Wu L."/>
            <person name="Ma J."/>
        </authorList>
    </citation>
    <scope>NUCLEOTIDE SEQUENCE [LARGE SCALE GENOMIC DNA]</scope>
    <source>
        <strain evidence="2">CCUG 49560</strain>
    </source>
</reference>
<organism evidence="1 2">
    <name type="scientific">Sphaerisporangium corydalis</name>
    <dbReference type="NCBI Taxonomy" id="1441875"/>
    <lineage>
        <taxon>Bacteria</taxon>
        <taxon>Bacillati</taxon>
        <taxon>Actinomycetota</taxon>
        <taxon>Actinomycetes</taxon>
        <taxon>Streptosporangiales</taxon>
        <taxon>Streptosporangiaceae</taxon>
        <taxon>Sphaerisporangium</taxon>
    </lineage>
</organism>
<dbReference type="RefSeq" id="WP_262842580.1">
    <property type="nucleotide sequence ID" value="NZ_JANZYP010000012.1"/>
</dbReference>
<gene>
    <name evidence="1" type="ORF">ACFO8L_04775</name>
</gene>